<sequence length="123" mass="14026">MKYLKHRGYTGSIEYSVEDQLLYGKVLGIKSLISYEGETGKDLEQDFKDAIDTYLSYCKEEGEKPEKPFKGSFNVRLSSHLHRQAALLAMEAQESLNSFVAESIRYRIDQITGKQKHSDIADV</sequence>
<gene>
    <name evidence="1" type="ORF">F3059_12500</name>
</gene>
<protein>
    <submittedName>
        <fullName evidence="1">Type II toxin-antitoxin system HicB family antitoxin</fullName>
    </submittedName>
</protein>
<dbReference type="SUPFAM" id="SSF143100">
    <property type="entry name" value="TTHA1013/TTHA0281-like"/>
    <property type="match status" value="1"/>
</dbReference>
<dbReference type="Proteomes" id="UP000435357">
    <property type="component" value="Unassembled WGS sequence"/>
</dbReference>
<dbReference type="InterPro" id="IPR008651">
    <property type="entry name" value="Uncharacterised_HicB"/>
</dbReference>
<keyword evidence="2" id="KW-1185">Reference proteome</keyword>
<evidence type="ECO:0000313" key="1">
    <source>
        <dbReference type="EMBL" id="KAB1062103.1"/>
    </source>
</evidence>
<reference evidence="1 2" key="1">
    <citation type="submission" date="2019-09" db="EMBL/GenBank/DDBJ databases">
        <title>Genomes of Cryomorphaceae.</title>
        <authorList>
            <person name="Bowman J.P."/>
        </authorList>
    </citation>
    <scope>NUCLEOTIDE SEQUENCE [LARGE SCALE GENOMIC DNA]</scope>
    <source>
        <strain evidence="1 2">KCTC 52047</strain>
    </source>
</reference>
<dbReference type="EMBL" id="WACR01000012">
    <property type="protein sequence ID" value="KAB1062103.1"/>
    <property type="molecule type" value="Genomic_DNA"/>
</dbReference>
<accession>A0A6N6M3W1</accession>
<dbReference type="InterPro" id="IPR035069">
    <property type="entry name" value="TTHA1013/TTHA0281-like"/>
</dbReference>
<dbReference type="RefSeq" id="WP_151169782.1">
    <property type="nucleotide sequence ID" value="NZ_WACR01000012.1"/>
</dbReference>
<name>A0A6N6M3W1_9FLAO</name>
<dbReference type="AlphaFoldDB" id="A0A6N6M3W1"/>
<evidence type="ECO:0000313" key="2">
    <source>
        <dbReference type="Proteomes" id="UP000435357"/>
    </source>
</evidence>
<proteinExistence type="predicted"/>
<dbReference type="Pfam" id="PF05534">
    <property type="entry name" value="HicB"/>
    <property type="match status" value="1"/>
</dbReference>
<organism evidence="1 2">
    <name type="scientific">Salibacter halophilus</name>
    <dbReference type="NCBI Taxonomy" id="1803916"/>
    <lineage>
        <taxon>Bacteria</taxon>
        <taxon>Pseudomonadati</taxon>
        <taxon>Bacteroidota</taxon>
        <taxon>Flavobacteriia</taxon>
        <taxon>Flavobacteriales</taxon>
        <taxon>Salibacteraceae</taxon>
        <taxon>Salibacter</taxon>
    </lineage>
</organism>
<dbReference type="OrthoDB" id="5297106at2"/>
<comment type="caution">
    <text evidence="1">The sequence shown here is derived from an EMBL/GenBank/DDBJ whole genome shotgun (WGS) entry which is preliminary data.</text>
</comment>